<feature type="non-terminal residue" evidence="3">
    <location>
        <position position="1"/>
    </location>
</feature>
<protein>
    <recommendedName>
        <fullName evidence="2">SRA1/Sec31 domain-containing protein</fullName>
    </recommendedName>
</protein>
<dbReference type="EMBL" id="CATNWA010016313">
    <property type="protein sequence ID" value="CAI9591667.1"/>
    <property type="molecule type" value="Genomic_DNA"/>
</dbReference>
<comment type="caution">
    <text evidence="3">The sequence shown here is derived from an EMBL/GenBank/DDBJ whole genome shotgun (WGS) entry which is preliminary data.</text>
</comment>
<dbReference type="Proteomes" id="UP001162483">
    <property type="component" value="Unassembled WGS sequence"/>
</dbReference>
<keyword evidence="4" id="KW-1185">Reference proteome</keyword>
<feature type="compositionally biased region" description="Pro residues" evidence="1">
    <location>
        <begin position="54"/>
        <end position="70"/>
    </location>
</feature>
<gene>
    <name evidence="3" type="ORF">SPARVUS_LOCUS11246682</name>
</gene>
<dbReference type="InterPro" id="IPR040243">
    <property type="entry name" value="Steroid_recept_RNA_1"/>
</dbReference>
<evidence type="ECO:0000256" key="1">
    <source>
        <dbReference type="SAM" id="MobiDB-lite"/>
    </source>
</evidence>
<dbReference type="InterPro" id="IPR009917">
    <property type="entry name" value="SRA1/Sec31"/>
</dbReference>
<evidence type="ECO:0000259" key="2">
    <source>
        <dbReference type="Pfam" id="PF07304"/>
    </source>
</evidence>
<reference evidence="3" key="1">
    <citation type="submission" date="2023-05" db="EMBL/GenBank/DDBJ databases">
        <authorList>
            <person name="Stuckert A."/>
        </authorList>
    </citation>
    <scope>NUCLEOTIDE SEQUENCE</scope>
</reference>
<sequence length="163" mass="17790">GNKEKGWNDPPQFSYGLQVSGGGKRTLLNKRVPVPLQDPPTASSGQPLSSSTPPKMPPTDPKTNTGPPPLGQVCSPLRTGNLKSCSSQTESEAPVDIKDVLTPLHDILEDCKDLIKKQVFLDISKRLAMLEEMWNSGKLSSPVQRRMGILVKELKKSQLGFCR</sequence>
<evidence type="ECO:0000313" key="3">
    <source>
        <dbReference type="EMBL" id="CAI9591667.1"/>
    </source>
</evidence>
<feature type="compositionally biased region" description="Polar residues" evidence="1">
    <location>
        <begin position="81"/>
        <end position="91"/>
    </location>
</feature>
<feature type="region of interest" description="Disordered" evidence="1">
    <location>
        <begin position="1"/>
        <end position="93"/>
    </location>
</feature>
<accession>A0ABN9F747</accession>
<evidence type="ECO:0000313" key="4">
    <source>
        <dbReference type="Proteomes" id="UP001162483"/>
    </source>
</evidence>
<dbReference type="Pfam" id="PF07304">
    <property type="entry name" value="SRA1"/>
    <property type="match status" value="1"/>
</dbReference>
<dbReference type="PANTHER" id="PTHR18834">
    <property type="entry name" value="STEROID RECEPTOR RNA ACTIVATOR 1"/>
    <property type="match status" value="1"/>
</dbReference>
<feature type="domain" description="SRA1/Sec31" evidence="2">
    <location>
        <begin position="59"/>
        <end position="158"/>
    </location>
</feature>
<proteinExistence type="predicted"/>
<dbReference type="Gene3D" id="1.20.940.10">
    <property type="entry name" value="Functional domain of the splicing factor Prp18"/>
    <property type="match status" value="1"/>
</dbReference>
<organism evidence="3 4">
    <name type="scientific">Staurois parvus</name>
    <dbReference type="NCBI Taxonomy" id="386267"/>
    <lineage>
        <taxon>Eukaryota</taxon>
        <taxon>Metazoa</taxon>
        <taxon>Chordata</taxon>
        <taxon>Craniata</taxon>
        <taxon>Vertebrata</taxon>
        <taxon>Euteleostomi</taxon>
        <taxon>Amphibia</taxon>
        <taxon>Batrachia</taxon>
        <taxon>Anura</taxon>
        <taxon>Neobatrachia</taxon>
        <taxon>Ranoidea</taxon>
        <taxon>Ranidae</taxon>
        <taxon>Staurois</taxon>
    </lineage>
</organism>
<dbReference type="PANTHER" id="PTHR18834:SF2">
    <property type="entry name" value="STEROID RECEPTOR RNA ACTIVATOR 1"/>
    <property type="match status" value="1"/>
</dbReference>
<name>A0ABN9F747_9NEOB</name>